<dbReference type="InterPro" id="IPR038770">
    <property type="entry name" value="Na+/solute_symporter_sf"/>
</dbReference>
<keyword evidence="3 5" id="KW-1133">Transmembrane helix</keyword>
<comment type="subcellular location">
    <subcellularLocation>
        <location evidence="1">Membrane</location>
        <topology evidence="1">Multi-pass membrane protein</topology>
    </subcellularLocation>
</comment>
<feature type="transmembrane region" description="Helical" evidence="5">
    <location>
        <begin position="43"/>
        <end position="62"/>
    </location>
</feature>
<protein>
    <submittedName>
        <fullName evidence="7">K(+)/H(+) antiporter YhaU</fullName>
    </submittedName>
</protein>
<evidence type="ECO:0000256" key="4">
    <source>
        <dbReference type="ARBA" id="ARBA00023136"/>
    </source>
</evidence>
<dbReference type="Gene3D" id="1.20.1530.20">
    <property type="match status" value="1"/>
</dbReference>
<dbReference type="EMBL" id="CACRSL010000003">
    <property type="protein sequence ID" value="VYT15946.1"/>
    <property type="molecule type" value="Genomic_DNA"/>
</dbReference>
<feature type="transmembrane region" description="Helical" evidence="5">
    <location>
        <begin position="12"/>
        <end position="31"/>
    </location>
</feature>
<evidence type="ECO:0000259" key="6">
    <source>
        <dbReference type="Pfam" id="PF00999"/>
    </source>
</evidence>
<evidence type="ECO:0000313" key="7">
    <source>
        <dbReference type="EMBL" id="VYT15946.1"/>
    </source>
</evidence>
<proteinExistence type="predicted"/>
<feature type="transmembrane region" description="Helical" evidence="5">
    <location>
        <begin position="193"/>
        <end position="217"/>
    </location>
</feature>
<feature type="transmembrane region" description="Helical" evidence="5">
    <location>
        <begin position="68"/>
        <end position="85"/>
    </location>
</feature>
<keyword evidence="4 5" id="KW-0472">Membrane</keyword>
<dbReference type="GO" id="GO:1902600">
    <property type="term" value="P:proton transmembrane transport"/>
    <property type="evidence" value="ECO:0007669"/>
    <property type="project" value="InterPro"/>
</dbReference>
<evidence type="ECO:0000256" key="3">
    <source>
        <dbReference type="ARBA" id="ARBA00022989"/>
    </source>
</evidence>
<dbReference type="GO" id="GO:0016020">
    <property type="term" value="C:membrane"/>
    <property type="evidence" value="ECO:0007669"/>
    <property type="project" value="UniProtKB-SubCell"/>
</dbReference>
<reference evidence="7" key="1">
    <citation type="submission" date="2019-11" db="EMBL/GenBank/DDBJ databases">
        <authorList>
            <person name="Feng L."/>
        </authorList>
    </citation>
    <scope>NUCLEOTIDE SEQUENCE</scope>
    <source>
        <strain evidence="7">AundefinedLFYP135</strain>
    </source>
</reference>
<organism evidence="7">
    <name type="scientific">uncultured Anaerotruncus sp</name>
    <dbReference type="NCBI Taxonomy" id="905011"/>
    <lineage>
        <taxon>Bacteria</taxon>
        <taxon>Bacillati</taxon>
        <taxon>Bacillota</taxon>
        <taxon>Clostridia</taxon>
        <taxon>Eubacteriales</taxon>
        <taxon>Oscillospiraceae</taxon>
        <taxon>Anaerotruncus</taxon>
        <taxon>environmental samples</taxon>
    </lineage>
</organism>
<sequence>MFHLSSITNASAQVILGLSIILFAGFVITRITKKLRLPNVTGYILSGVLIGPYVLDLIPGEIVEHMEFVTDVALAFIAFGVGRYFKLSTLRTSGSKIVILTLFESLAAAVLVTASMALIFHLPMPFCLLLGAIGSATAPASTIMTIRQYQAKGEFVNTILQVVALDDAVALIAFSVCAAVVSAMEDSSKALDFGVVILPVILNAVTVIAGGALGYVLHRLIDNERRSSDHRLILTTAILLFITGFCTCFDISPLLSCMALGAVYTNVSDNDRVFTQVNSFTPPILLMFFVLSGMRLNLPSLATAGVIGIFYFFIRILGKYTGTYAGARICGYSANIRNYLGLALIPQAGVSIGLAVLGQRLLSPETGLMLSTIILSSGVLYEMVGPACAKASLFLSHSIEKEDAHPVQQEGAAHN</sequence>
<dbReference type="Pfam" id="PF00999">
    <property type="entry name" value="Na_H_Exchanger"/>
    <property type="match status" value="1"/>
</dbReference>
<dbReference type="AlphaFoldDB" id="A0A6N2UL34"/>
<dbReference type="GO" id="GO:0015297">
    <property type="term" value="F:antiporter activity"/>
    <property type="evidence" value="ECO:0007669"/>
    <property type="project" value="InterPro"/>
</dbReference>
<evidence type="ECO:0000256" key="1">
    <source>
        <dbReference type="ARBA" id="ARBA00004141"/>
    </source>
</evidence>
<name>A0A6N2UL34_9FIRM</name>
<keyword evidence="2 5" id="KW-0812">Transmembrane</keyword>
<dbReference type="InterPro" id="IPR006153">
    <property type="entry name" value="Cation/H_exchanger_TM"/>
</dbReference>
<feature type="transmembrane region" description="Helical" evidence="5">
    <location>
        <begin position="238"/>
        <end position="264"/>
    </location>
</feature>
<evidence type="ECO:0000256" key="2">
    <source>
        <dbReference type="ARBA" id="ARBA00022692"/>
    </source>
</evidence>
<evidence type="ECO:0000256" key="5">
    <source>
        <dbReference type="SAM" id="Phobius"/>
    </source>
</evidence>
<feature type="transmembrane region" description="Helical" evidence="5">
    <location>
        <begin position="284"/>
        <end position="317"/>
    </location>
</feature>
<dbReference type="PANTHER" id="PTHR43021">
    <property type="entry name" value="NA(+)/H(+) ANTIPORTER-RELATED"/>
    <property type="match status" value="1"/>
</dbReference>
<dbReference type="PANTHER" id="PTHR43021:SF2">
    <property type="entry name" value="CATION_H+ EXCHANGER DOMAIN-CONTAINING PROTEIN"/>
    <property type="match status" value="1"/>
</dbReference>
<gene>
    <name evidence="7" type="primary">yhaU</name>
    <name evidence="7" type="ORF">AULFYP135_01884</name>
</gene>
<feature type="domain" description="Cation/H+ exchanger transmembrane" evidence="6">
    <location>
        <begin position="26"/>
        <end position="377"/>
    </location>
</feature>
<feature type="transmembrane region" description="Helical" evidence="5">
    <location>
        <begin position="97"/>
        <end position="122"/>
    </location>
</feature>
<feature type="transmembrane region" description="Helical" evidence="5">
    <location>
        <begin position="158"/>
        <end position="181"/>
    </location>
</feature>
<accession>A0A6N2UL34</accession>
<feature type="transmembrane region" description="Helical" evidence="5">
    <location>
        <begin position="128"/>
        <end position="146"/>
    </location>
</feature>
<feature type="transmembrane region" description="Helical" evidence="5">
    <location>
        <begin position="338"/>
        <end position="362"/>
    </location>
</feature>